<evidence type="ECO:0000256" key="1">
    <source>
        <dbReference type="ARBA" id="ARBA00022475"/>
    </source>
</evidence>
<name>A0A813JZV0_POLGL</name>
<feature type="transmembrane region" description="Helical" evidence="5">
    <location>
        <begin position="50"/>
        <end position="69"/>
    </location>
</feature>
<accession>A0A813JZV0</accession>
<evidence type="ECO:0000256" key="3">
    <source>
        <dbReference type="ARBA" id="ARBA00022989"/>
    </source>
</evidence>
<dbReference type="SUPFAM" id="SSF103481">
    <property type="entry name" value="Multidrug resistance efflux transporter EmrE"/>
    <property type="match status" value="1"/>
</dbReference>
<evidence type="ECO:0008006" key="8">
    <source>
        <dbReference type="Google" id="ProtNLM"/>
    </source>
</evidence>
<dbReference type="PANTHER" id="PTHR36116:SF1">
    <property type="entry name" value="UPF0060 MEMBRANE PROTEIN YNFA"/>
    <property type="match status" value="1"/>
</dbReference>
<dbReference type="PANTHER" id="PTHR36116">
    <property type="entry name" value="UPF0060 MEMBRANE PROTEIN YNFA"/>
    <property type="match status" value="1"/>
</dbReference>
<evidence type="ECO:0000256" key="4">
    <source>
        <dbReference type="ARBA" id="ARBA00023136"/>
    </source>
</evidence>
<gene>
    <name evidence="6" type="ORF">PGLA2088_LOCUS25798</name>
</gene>
<dbReference type="AlphaFoldDB" id="A0A813JZV0"/>
<feature type="non-terminal residue" evidence="6">
    <location>
        <position position="1"/>
    </location>
</feature>
<evidence type="ECO:0000313" key="6">
    <source>
        <dbReference type="EMBL" id="CAE8688195.1"/>
    </source>
</evidence>
<dbReference type="Proteomes" id="UP000626109">
    <property type="component" value="Unassembled WGS sequence"/>
</dbReference>
<dbReference type="NCBIfam" id="NF002586">
    <property type="entry name" value="PRK02237.1"/>
    <property type="match status" value="1"/>
</dbReference>
<feature type="transmembrane region" description="Helical" evidence="5">
    <location>
        <begin position="76"/>
        <end position="95"/>
    </location>
</feature>
<dbReference type="EMBL" id="CAJNNW010026857">
    <property type="protein sequence ID" value="CAE8688195.1"/>
    <property type="molecule type" value="Genomic_DNA"/>
</dbReference>
<comment type="caution">
    <text evidence="6">The sequence shown here is derived from an EMBL/GenBank/DDBJ whole genome shotgun (WGS) entry which is preliminary data.</text>
</comment>
<dbReference type="InterPro" id="IPR003844">
    <property type="entry name" value="UPF0060"/>
</dbReference>
<keyword evidence="3 5" id="KW-1133">Transmembrane helix</keyword>
<keyword evidence="2 5" id="KW-0812">Transmembrane</keyword>
<proteinExistence type="predicted"/>
<evidence type="ECO:0000313" key="7">
    <source>
        <dbReference type="Proteomes" id="UP000626109"/>
    </source>
</evidence>
<protein>
    <recommendedName>
        <fullName evidence="8">YnfA family protein</fullName>
    </recommendedName>
</protein>
<dbReference type="InterPro" id="IPR037185">
    <property type="entry name" value="EmrE-like"/>
</dbReference>
<evidence type="ECO:0000256" key="5">
    <source>
        <dbReference type="SAM" id="Phobius"/>
    </source>
</evidence>
<keyword evidence="1" id="KW-1003">Cell membrane</keyword>
<sequence length="96" mass="10650">AGLAEIGGGWLVWQACREDKPKWWALLGGIILVIYGFIPTLQPIDEFGRVYAIYGGIFIGMSFVWGWVFDGVRPDWGDIIGSFVALVGVCVVLFWP</sequence>
<evidence type="ECO:0000256" key="2">
    <source>
        <dbReference type="ARBA" id="ARBA00022692"/>
    </source>
</evidence>
<feature type="transmembrane region" description="Helical" evidence="5">
    <location>
        <begin position="23"/>
        <end position="44"/>
    </location>
</feature>
<dbReference type="GO" id="GO:0005886">
    <property type="term" value="C:plasma membrane"/>
    <property type="evidence" value="ECO:0007669"/>
    <property type="project" value="TreeGrafter"/>
</dbReference>
<reference evidence="6" key="1">
    <citation type="submission" date="2021-02" db="EMBL/GenBank/DDBJ databases">
        <authorList>
            <person name="Dougan E. K."/>
            <person name="Rhodes N."/>
            <person name="Thang M."/>
            <person name="Chan C."/>
        </authorList>
    </citation>
    <scope>NUCLEOTIDE SEQUENCE</scope>
</reference>
<keyword evidence="4 5" id="KW-0472">Membrane</keyword>
<feature type="non-terminal residue" evidence="6">
    <location>
        <position position="96"/>
    </location>
</feature>
<organism evidence="6 7">
    <name type="scientific">Polarella glacialis</name>
    <name type="common">Dinoflagellate</name>
    <dbReference type="NCBI Taxonomy" id="89957"/>
    <lineage>
        <taxon>Eukaryota</taxon>
        <taxon>Sar</taxon>
        <taxon>Alveolata</taxon>
        <taxon>Dinophyceae</taxon>
        <taxon>Suessiales</taxon>
        <taxon>Suessiaceae</taxon>
        <taxon>Polarella</taxon>
    </lineage>
</organism>
<dbReference type="Pfam" id="PF02694">
    <property type="entry name" value="UPF0060"/>
    <property type="match status" value="1"/>
</dbReference>